<proteinExistence type="predicted"/>
<name>F0X0B5_9STRA</name>
<reference evidence="1" key="2">
    <citation type="submission" date="2011-02" db="EMBL/GenBank/DDBJ databases">
        <authorList>
            <person name="MacLean D."/>
        </authorList>
    </citation>
    <scope>NUCLEOTIDE SEQUENCE</scope>
</reference>
<organism evidence="1">
    <name type="scientific">Albugo laibachii Nc14</name>
    <dbReference type="NCBI Taxonomy" id="890382"/>
    <lineage>
        <taxon>Eukaryota</taxon>
        <taxon>Sar</taxon>
        <taxon>Stramenopiles</taxon>
        <taxon>Oomycota</taxon>
        <taxon>Peronosporomycetes</taxon>
        <taxon>Albuginales</taxon>
        <taxon>Albuginaceae</taxon>
        <taxon>Albugo</taxon>
    </lineage>
</organism>
<dbReference type="HOGENOM" id="CLU_1725685_0_0_1"/>
<reference evidence="1" key="1">
    <citation type="journal article" date="2011" name="PLoS Biol.">
        <title>Gene gain and loss during evolution of obligate parasitism in the white rust pathogen of Arabidopsis thaliana.</title>
        <authorList>
            <person name="Kemen E."/>
            <person name="Gardiner A."/>
            <person name="Schultz-Larsen T."/>
            <person name="Kemen A.C."/>
            <person name="Balmuth A.L."/>
            <person name="Robert-Seilaniantz A."/>
            <person name="Bailey K."/>
            <person name="Holub E."/>
            <person name="Studholme D.J."/>
            <person name="Maclean D."/>
            <person name="Jones J.D."/>
        </authorList>
    </citation>
    <scope>NUCLEOTIDE SEQUENCE</scope>
</reference>
<dbReference type="AlphaFoldDB" id="F0X0B5"/>
<accession>F0X0B5</accession>
<dbReference type="EMBL" id="FR824516">
    <property type="protein sequence ID" value="CCA27198.1"/>
    <property type="molecule type" value="Genomic_DNA"/>
</dbReference>
<sequence>MPSVEYGANSLRGGRRTFGSATLIGNYVEERQPGKSQLQNASLGWDTTKLRSNSDKSTAHDHMMQGARRFPKRFGGGLAVSDSIKTNRIIANNLSKQETSRESITHSFHANTGIPTEFAAGSAIRGGVMSPLQLETHRNRWIRGHPERFTFK</sequence>
<protein>
    <submittedName>
        <fullName evidence="1">AlNc14C475G11852 protein</fullName>
    </submittedName>
</protein>
<gene>
    <name evidence="1" type="primary">AlNc14C475G11852</name>
    <name evidence="1" type="ORF">ALNC14_133420</name>
</gene>
<evidence type="ECO:0000313" key="1">
    <source>
        <dbReference type="EMBL" id="CCA27198.1"/>
    </source>
</evidence>